<feature type="region of interest" description="Disordered" evidence="3">
    <location>
        <begin position="211"/>
        <end position="242"/>
    </location>
</feature>
<dbReference type="Pfam" id="PF04185">
    <property type="entry name" value="Phosphoesterase"/>
    <property type="match status" value="1"/>
</dbReference>
<gene>
    <name evidence="5" type="ORF">ACFSYJ_31550</name>
</gene>
<evidence type="ECO:0000256" key="1">
    <source>
        <dbReference type="ARBA" id="ARBA00022801"/>
    </source>
</evidence>
<dbReference type="CDD" id="cd16013">
    <property type="entry name" value="AcpA"/>
    <property type="match status" value="1"/>
</dbReference>
<dbReference type="InterPro" id="IPR007312">
    <property type="entry name" value="Phosphoesterase"/>
</dbReference>
<feature type="chain" id="PRO_5045300747" evidence="4">
    <location>
        <begin position="23"/>
        <end position="541"/>
    </location>
</feature>
<dbReference type="PANTHER" id="PTHR31956">
    <property type="entry name" value="NON-SPECIFIC PHOSPHOLIPASE C4-RELATED"/>
    <property type="match status" value="1"/>
</dbReference>
<evidence type="ECO:0000256" key="3">
    <source>
        <dbReference type="SAM" id="MobiDB-lite"/>
    </source>
</evidence>
<dbReference type="Proteomes" id="UP001597419">
    <property type="component" value="Unassembled WGS sequence"/>
</dbReference>
<keyword evidence="6" id="KW-1185">Reference proteome</keyword>
<dbReference type="EMBL" id="JBHUKU010000020">
    <property type="protein sequence ID" value="MFD2463184.1"/>
    <property type="molecule type" value="Genomic_DNA"/>
</dbReference>
<comment type="caution">
    <text evidence="5">The sequence shown here is derived from an EMBL/GenBank/DDBJ whole genome shotgun (WGS) entry which is preliminary data.</text>
</comment>
<proteinExistence type="predicted"/>
<feature type="signal peptide" evidence="4">
    <location>
        <begin position="1"/>
        <end position="22"/>
    </location>
</feature>
<evidence type="ECO:0000313" key="5">
    <source>
        <dbReference type="EMBL" id="MFD2463184.1"/>
    </source>
</evidence>
<keyword evidence="2" id="KW-0843">Virulence</keyword>
<keyword evidence="4" id="KW-0732">Signal</keyword>
<sequence>MKPRAGGRVLAAGALAAAVALAAGACSGGDQSSSSGPKPAPGQAVSAEAAATATPIKHVVVIFGENISFDHYFGTYPNAANTDGTRFTPAPGTPQVNGLTPDLLAHNPNAYNPKRLSPAQAMTCDQDHDYNKEQAAFNGGKMDKFVENTEKDKCTGQPVLFGEPGLVMDYYDGNTVTGMWNYAQHYALNDNSFNTVFGPSSPGAVNLISGQTHGTQPVDPVTGAPKTDRKTAASPNASGLGTMIEDPDPAFDDCSNKNHTAKDNLAAMQGRNIGDLLNAKKLSWGWFQGGFKPTGKNGDYAACDAKHKNVGGQSVVDYSPHHEPFQYYKSTANPKHLPPSSVAAIGATDQANHQYDTSDFDAALAAGNLPSVSFLKAPAYQDGHAGYSDPLDEQAFVAAQVNKIQQSPQWSSTAIVLAYDDSDGWYDHVASKIVNGSNDPAEDSPICTSQPVKLGGYADRCGYGPRLPLLVISPYSKVNHVDHTLTDQTSVLKFIEDNWSVGRIGDASFDEQAGSLEGMFDFSAPKAKPVKLDPAGGAVTG</sequence>
<dbReference type="PROSITE" id="PS51257">
    <property type="entry name" value="PROKAR_LIPOPROTEIN"/>
    <property type="match status" value="1"/>
</dbReference>
<accession>A0ABW5GQL6</accession>
<dbReference type="Gene3D" id="3.40.720.10">
    <property type="entry name" value="Alkaline Phosphatase, subunit A"/>
    <property type="match status" value="1"/>
</dbReference>
<evidence type="ECO:0000256" key="4">
    <source>
        <dbReference type="SAM" id="SignalP"/>
    </source>
</evidence>
<organism evidence="5 6">
    <name type="scientific">Amycolatopsis samaneae</name>
    <dbReference type="NCBI Taxonomy" id="664691"/>
    <lineage>
        <taxon>Bacteria</taxon>
        <taxon>Bacillati</taxon>
        <taxon>Actinomycetota</taxon>
        <taxon>Actinomycetes</taxon>
        <taxon>Pseudonocardiales</taxon>
        <taxon>Pseudonocardiaceae</taxon>
        <taxon>Amycolatopsis</taxon>
    </lineage>
</organism>
<protein>
    <submittedName>
        <fullName evidence="5">Phospholipase C</fullName>
    </submittedName>
</protein>
<dbReference type="RefSeq" id="WP_345392183.1">
    <property type="nucleotide sequence ID" value="NZ_BAABHG010000005.1"/>
</dbReference>
<reference evidence="6" key="1">
    <citation type="journal article" date="2019" name="Int. J. Syst. Evol. Microbiol.">
        <title>The Global Catalogue of Microorganisms (GCM) 10K type strain sequencing project: providing services to taxonomists for standard genome sequencing and annotation.</title>
        <authorList>
            <consortium name="The Broad Institute Genomics Platform"/>
            <consortium name="The Broad Institute Genome Sequencing Center for Infectious Disease"/>
            <person name="Wu L."/>
            <person name="Ma J."/>
        </authorList>
    </citation>
    <scope>NUCLEOTIDE SEQUENCE [LARGE SCALE GENOMIC DNA]</scope>
    <source>
        <strain evidence="6">CGMCC 4.7643</strain>
    </source>
</reference>
<dbReference type="PANTHER" id="PTHR31956:SF1">
    <property type="entry name" value="NON-SPECIFIC PHOSPHOLIPASE C1"/>
    <property type="match status" value="1"/>
</dbReference>
<evidence type="ECO:0000256" key="2">
    <source>
        <dbReference type="ARBA" id="ARBA00023026"/>
    </source>
</evidence>
<name>A0ABW5GQL6_9PSEU</name>
<evidence type="ECO:0000313" key="6">
    <source>
        <dbReference type="Proteomes" id="UP001597419"/>
    </source>
</evidence>
<dbReference type="InterPro" id="IPR017850">
    <property type="entry name" value="Alkaline_phosphatase_core_sf"/>
</dbReference>
<keyword evidence="1" id="KW-0378">Hydrolase</keyword>